<evidence type="ECO:0000256" key="4">
    <source>
        <dbReference type="ARBA" id="ARBA00023136"/>
    </source>
</evidence>
<feature type="transmembrane region" description="Helical" evidence="7">
    <location>
        <begin position="208"/>
        <end position="230"/>
    </location>
</feature>
<keyword evidence="3 7" id="KW-1133">Transmembrane helix</keyword>
<dbReference type="EMBL" id="PVWQ01000004">
    <property type="protein sequence ID" value="RDW83548.1"/>
    <property type="molecule type" value="Genomic_DNA"/>
</dbReference>
<accession>A0A3D8SCP5</accession>
<dbReference type="InterPro" id="IPR049326">
    <property type="entry name" value="Rhodopsin_dom_fungi"/>
</dbReference>
<proteinExistence type="inferred from homology"/>
<feature type="domain" description="Rhodopsin" evidence="8">
    <location>
        <begin position="34"/>
        <end position="272"/>
    </location>
</feature>
<comment type="similarity">
    <text evidence="5">Belongs to the SAT4 family.</text>
</comment>
<feature type="transmembrane region" description="Helical" evidence="7">
    <location>
        <begin position="49"/>
        <end position="71"/>
    </location>
</feature>
<evidence type="ECO:0000256" key="5">
    <source>
        <dbReference type="ARBA" id="ARBA00038359"/>
    </source>
</evidence>
<feature type="transmembrane region" description="Helical" evidence="7">
    <location>
        <begin position="129"/>
        <end position="150"/>
    </location>
</feature>
<dbReference type="OrthoDB" id="3529975at2759"/>
<comment type="subcellular location">
    <subcellularLocation>
        <location evidence="1">Membrane</location>
        <topology evidence="1">Multi-pass membrane protein</topology>
    </subcellularLocation>
</comment>
<dbReference type="InterPro" id="IPR052337">
    <property type="entry name" value="SAT4-like"/>
</dbReference>
<feature type="region of interest" description="Disordered" evidence="6">
    <location>
        <begin position="288"/>
        <end position="312"/>
    </location>
</feature>
<keyword evidence="2 7" id="KW-0812">Transmembrane</keyword>
<evidence type="ECO:0000256" key="7">
    <source>
        <dbReference type="SAM" id="Phobius"/>
    </source>
</evidence>
<dbReference type="Proteomes" id="UP000256690">
    <property type="component" value="Unassembled WGS sequence"/>
</dbReference>
<evidence type="ECO:0000256" key="1">
    <source>
        <dbReference type="ARBA" id="ARBA00004141"/>
    </source>
</evidence>
<evidence type="ECO:0000256" key="6">
    <source>
        <dbReference type="SAM" id="MobiDB-lite"/>
    </source>
</evidence>
<evidence type="ECO:0000313" key="9">
    <source>
        <dbReference type="EMBL" id="RDW83548.1"/>
    </source>
</evidence>
<reference evidence="9 10" key="1">
    <citation type="journal article" date="2018" name="IMA Fungus">
        <title>IMA Genome-F 9: Draft genome sequence of Annulohypoxylon stygium, Aspergillus mulundensis, Berkeleyomyces basicola (syn. Thielaviopsis basicola), Ceratocystis smalleyi, two Cercospora beticola strains, Coleophoma cylindrospora, Fusarium fracticaudum, Phialophora cf. hyalina, and Morchella septimelata.</title>
        <authorList>
            <person name="Wingfield B.D."/>
            <person name="Bills G.F."/>
            <person name="Dong Y."/>
            <person name="Huang W."/>
            <person name="Nel W.J."/>
            <person name="Swalarsk-Parry B.S."/>
            <person name="Vaghefi N."/>
            <person name="Wilken P.M."/>
            <person name="An Z."/>
            <person name="de Beer Z.W."/>
            <person name="De Vos L."/>
            <person name="Chen L."/>
            <person name="Duong T.A."/>
            <person name="Gao Y."/>
            <person name="Hammerbacher A."/>
            <person name="Kikkert J.R."/>
            <person name="Li Y."/>
            <person name="Li H."/>
            <person name="Li K."/>
            <person name="Li Q."/>
            <person name="Liu X."/>
            <person name="Ma X."/>
            <person name="Naidoo K."/>
            <person name="Pethybridge S.J."/>
            <person name="Sun J."/>
            <person name="Steenkamp E.T."/>
            <person name="van der Nest M.A."/>
            <person name="van Wyk S."/>
            <person name="Wingfield M.J."/>
            <person name="Xiong C."/>
            <person name="Yue Q."/>
            <person name="Zhang X."/>
        </authorList>
    </citation>
    <scope>NUCLEOTIDE SEQUENCE [LARGE SCALE GENOMIC DNA]</scope>
    <source>
        <strain evidence="9 10">DSM 5745</strain>
    </source>
</reference>
<keyword evidence="4 7" id="KW-0472">Membrane</keyword>
<keyword evidence="10" id="KW-1185">Reference proteome</keyword>
<feature type="region of interest" description="Disordered" evidence="6">
    <location>
        <begin position="365"/>
        <end position="402"/>
    </location>
</feature>
<feature type="transmembrane region" description="Helical" evidence="7">
    <location>
        <begin position="174"/>
        <end position="196"/>
    </location>
</feature>
<dbReference type="PANTHER" id="PTHR33048:SF8">
    <property type="entry name" value="INTEGRAL MEMBRANE PROTEIN-RELATED"/>
    <property type="match status" value="1"/>
</dbReference>
<dbReference type="AlphaFoldDB" id="A0A3D8SCP5"/>
<dbReference type="RefSeq" id="XP_026604886.1">
    <property type="nucleotide sequence ID" value="XM_026745890.1"/>
</dbReference>
<evidence type="ECO:0000256" key="2">
    <source>
        <dbReference type="ARBA" id="ARBA00022692"/>
    </source>
</evidence>
<gene>
    <name evidence="9" type="ORF">DSM5745_03874</name>
</gene>
<feature type="transmembrane region" description="Helical" evidence="7">
    <location>
        <begin position="250"/>
        <end position="269"/>
    </location>
</feature>
<evidence type="ECO:0000313" key="10">
    <source>
        <dbReference type="Proteomes" id="UP000256690"/>
    </source>
</evidence>
<dbReference type="Pfam" id="PF20684">
    <property type="entry name" value="Fung_rhodopsin"/>
    <property type="match status" value="1"/>
</dbReference>
<name>A0A3D8SCP5_9EURO</name>
<feature type="transmembrane region" description="Helical" evidence="7">
    <location>
        <begin position="91"/>
        <end position="117"/>
    </location>
</feature>
<sequence length="402" mass="44221">MASPSPEYLAESRTTELYVGLAIPIPILIVSTALRLWSELYLHRNCLKVDDILSILATVAIVGSNATFLQAPRYGLGRRVQTMAEEDITSLGKLIFIALQFYFFGNAGTKLSVLALYYRAFPSLTIRRVSSATAVVTILWFLATDFAWTFQCIPVQKMWNTMIDGNCLAAHSALYWQAGSNLGLDIWIFIMPLPLIAKMRMISTRQKLCLVFLFSVGLASCVLGAARIALLVQVQMMSPDFTWDGVPFSILSVWELVTALLCANLPIIYKPIAAGFRRARAMGLDDNEHAQAARSHGNVPPQGRSTHTWSRSRSRVNRALRFKRNMNVDVNLAYSIRLASESELGSGSSGTQRTGTGTVVGTCTASSETEVELEDVGAVTTTDANDTTVAHRRQHGHERPVS</sequence>
<evidence type="ECO:0000259" key="8">
    <source>
        <dbReference type="Pfam" id="PF20684"/>
    </source>
</evidence>
<protein>
    <recommendedName>
        <fullName evidence="8">Rhodopsin domain-containing protein</fullName>
    </recommendedName>
</protein>
<feature type="compositionally biased region" description="Low complexity" evidence="6">
    <location>
        <begin position="376"/>
        <end position="388"/>
    </location>
</feature>
<organism evidence="9 10">
    <name type="scientific">Aspergillus mulundensis</name>
    <dbReference type="NCBI Taxonomy" id="1810919"/>
    <lineage>
        <taxon>Eukaryota</taxon>
        <taxon>Fungi</taxon>
        <taxon>Dikarya</taxon>
        <taxon>Ascomycota</taxon>
        <taxon>Pezizomycotina</taxon>
        <taxon>Eurotiomycetes</taxon>
        <taxon>Eurotiomycetidae</taxon>
        <taxon>Eurotiales</taxon>
        <taxon>Aspergillaceae</taxon>
        <taxon>Aspergillus</taxon>
        <taxon>Aspergillus subgen. Nidulantes</taxon>
    </lineage>
</organism>
<dbReference type="GO" id="GO:0016020">
    <property type="term" value="C:membrane"/>
    <property type="evidence" value="ECO:0007669"/>
    <property type="project" value="UniProtKB-SubCell"/>
</dbReference>
<comment type="caution">
    <text evidence="9">The sequence shown here is derived from an EMBL/GenBank/DDBJ whole genome shotgun (WGS) entry which is preliminary data.</text>
</comment>
<feature type="transmembrane region" description="Helical" evidence="7">
    <location>
        <begin position="17"/>
        <end position="37"/>
    </location>
</feature>
<dbReference type="GeneID" id="38114244"/>
<dbReference type="PANTHER" id="PTHR33048">
    <property type="entry name" value="PTH11-LIKE INTEGRAL MEMBRANE PROTEIN (AFU_ORTHOLOGUE AFUA_5G11245)"/>
    <property type="match status" value="1"/>
</dbReference>
<evidence type="ECO:0000256" key="3">
    <source>
        <dbReference type="ARBA" id="ARBA00022989"/>
    </source>
</evidence>